<evidence type="ECO:0000313" key="5">
    <source>
        <dbReference type="EMBL" id="ODQ76853.1"/>
    </source>
</evidence>
<dbReference type="AlphaFoldDB" id="A0A1E3QGL2"/>
<keyword evidence="2" id="KW-0378">Hydrolase</keyword>
<dbReference type="Pfam" id="PF03663">
    <property type="entry name" value="Glyco_hydro_76"/>
    <property type="match status" value="1"/>
</dbReference>
<accession>A0A1E3QGL2</accession>
<gene>
    <name evidence="5" type="ORF">LIPSTDRAFT_67856</name>
</gene>
<keyword evidence="4" id="KW-0326">Glycosidase</keyword>
<organism evidence="5 6">
    <name type="scientific">Lipomyces starkeyi NRRL Y-11557</name>
    <dbReference type="NCBI Taxonomy" id="675824"/>
    <lineage>
        <taxon>Eukaryota</taxon>
        <taxon>Fungi</taxon>
        <taxon>Dikarya</taxon>
        <taxon>Ascomycota</taxon>
        <taxon>Saccharomycotina</taxon>
        <taxon>Lipomycetes</taxon>
        <taxon>Lipomycetales</taxon>
        <taxon>Lipomycetaceae</taxon>
        <taxon>Lipomyces</taxon>
    </lineage>
</organism>
<dbReference type="InterPro" id="IPR005198">
    <property type="entry name" value="Glyco_hydro_76"/>
</dbReference>
<evidence type="ECO:0000256" key="4">
    <source>
        <dbReference type="ARBA" id="ARBA00023295"/>
    </source>
</evidence>
<dbReference type="PANTHER" id="PTHR12145">
    <property type="entry name" value="MANNAN ENDO-1,6-ALPHA-MANNOSIDASE DCW1"/>
    <property type="match status" value="1"/>
</dbReference>
<proteinExistence type="predicted"/>
<dbReference type="GO" id="GO:0016052">
    <property type="term" value="P:carbohydrate catabolic process"/>
    <property type="evidence" value="ECO:0007669"/>
    <property type="project" value="InterPro"/>
</dbReference>
<dbReference type="Proteomes" id="UP000094385">
    <property type="component" value="Unassembled WGS sequence"/>
</dbReference>
<evidence type="ECO:0000256" key="2">
    <source>
        <dbReference type="ARBA" id="ARBA00022801"/>
    </source>
</evidence>
<reference evidence="5 6" key="1">
    <citation type="journal article" date="2016" name="Proc. Natl. Acad. Sci. U.S.A.">
        <title>Comparative genomics of biotechnologically important yeasts.</title>
        <authorList>
            <person name="Riley R."/>
            <person name="Haridas S."/>
            <person name="Wolfe K.H."/>
            <person name="Lopes M.R."/>
            <person name="Hittinger C.T."/>
            <person name="Goeker M."/>
            <person name="Salamov A.A."/>
            <person name="Wisecaver J.H."/>
            <person name="Long T.M."/>
            <person name="Calvey C.H."/>
            <person name="Aerts A.L."/>
            <person name="Barry K.W."/>
            <person name="Choi C."/>
            <person name="Clum A."/>
            <person name="Coughlan A.Y."/>
            <person name="Deshpande S."/>
            <person name="Douglass A.P."/>
            <person name="Hanson S.J."/>
            <person name="Klenk H.-P."/>
            <person name="LaButti K.M."/>
            <person name="Lapidus A."/>
            <person name="Lindquist E.A."/>
            <person name="Lipzen A.M."/>
            <person name="Meier-Kolthoff J.P."/>
            <person name="Ohm R.A."/>
            <person name="Otillar R.P."/>
            <person name="Pangilinan J.L."/>
            <person name="Peng Y."/>
            <person name="Rokas A."/>
            <person name="Rosa C.A."/>
            <person name="Scheuner C."/>
            <person name="Sibirny A.A."/>
            <person name="Slot J.C."/>
            <person name="Stielow J.B."/>
            <person name="Sun H."/>
            <person name="Kurtzman C.P."/>
            <person name="Blackwell M."/>
            <person name="Grigoriev I.V."/>
            <person name="Jeffries T.W."/>
        </authorList>
    </citation>
    <scope>NUCLEOTIDE SEQUENCE [LARGE SCALE GENOMIC DNA]</scope>
    <source>
        <strain evidence="5 6">NRRL Y-11557</strain>
    </source>
</reference>
<keyword evidence="3" id="KW-0325">Glycoprotein</keyword>
<protein>
    <submittedName>
        <fullName evidence="5">Uncharacterized protein</fullName>
    </submittedName>
</protein>
<dbReference type="InterPro" id="IPR014480">
    <property type="entry name" value="Mannan-1_6-alpha_mannosidase"/>
</dbReference>
<evidence type="ECO:0000313" key="6">
    <source>
        <dbReference type="Proteomes" id="UP000094385"/>
    </source>
</evidence>
<evidence type="ECO:0000256" key="1">
    <source>
        <dbReference type="ARBA" id="ARBA00022729"/>
    </source>
</evidence>
<name>A0A1E3QGL2_LIPST</name>
<evidence type="ECO:0000256" key="3">
    <source>
        <dbReference type="ARBA" id="ARBA00023180"/>
    </source>
</evidence>
<dbReference type="PANTHER" id="PTHR12145:SF36">
    <property type="entry name" value="MANNAN ENDO-1,6-ALPHA-MANNOSIDASE DCW1"/>
    <property type="match status" value="1"/>
</dbReference>
<dbReference type="OrthoDB" id="5372617at2759"/>
<dbReference type="EMBL" id="KV454289">
    <property type="protein sequence ID" value="ODQ76853.1"/>
    <property type="molecule type" value="Genomic_DNA"/>
</dbReference>
<dbReference type="GO" id="GO:0008496">
    <property type="term" value="F:mannan endo-1,6-alpha-mannosidase activity"/>
    <property type="evidence" value="ECO:0007669"/>
    <property type="project" value="InterPro"/>
</dbReference>
<sequence length="65" mass="7045">MYEVACGPAQKCNTDMQPFKAYPSRFMGLTAILAPWTYDRIYAHLVNTVVNGVAKSCTGGNDGVT</sequence>
<dbReference type="GO" id="GO:0009272">
    <property type="term" value="P:fungal-type cell wall biogenesis"/>
    <property type="evidence" value="ECO:0007669"/>
    <property type="project" value="TreeGrafter"/>
</dbReference>
<keyword evidence="1" id="KW-0732">Signal</keyword>
<dbReference type="STRING" id="675824.A0A1E3QGL2"/>
<keyword evidence="6" id="KW-1185">Reference proteome</keyword>